<evidence type="ECO:0000313" key="2">
    <source>
        <dbReference type="EMBL" id="KAJ4432510.1"/>
    </source>
</evidence>
<dbReference type="EMBL" id="JAJSOF020000029">
    <property type="protein sequence ID" value="KAJ4432510.1"/>
    <property type="molecule type" value="Genomic_DNA"/>
</dbReference>
<reference evidence="2 3" key="1">
    <citation type="journal article" date="2022" name="Allergy">
        <title>Genome assembly and annotation of Periplaneta americana reveal a comprehensive cockroach allergen profile.</title>
        <authorList>
            <person name="Wang L."/>
            <person name="Xiong Q."/>
            <person name="Saelim N."/>
            <person name="Wang L."/>
            <person name="Nong W."/>
            <person name="Wan A.T."/>
            <person name="Shi M."/>
            <person name="Liu X."/>
            <person name="Cao Q."/>
            <person name="Hui J.H.L."/>
            <person name="Sookrung N."/>
            <person name="Leung T.F."/>
            <person name="Tungtrongchitr A."/>
            <person name="Tsui S.K.W."/>
        </authorList>
    </citation>
    <scope>NUCLEOTIDE SEQUENCE [LARGE SCALE GENOMIC DNA]</scope>
    <source>
        <strain evidence="2">PWHHKU_190912</strain>
    </source>
</reference>
<comment type="caution">
    <text evidence="2">The sequence shown here is derived from an EMBL/GenBank/DDBJ whole genome shotgun (WGS) entry which is preliminary data.</text>
</comment>
<proteinExistence type="predicted"/>
<evidence type="ECO:0000256" key="1">
    <source>
        <dbReference type="SAM" id="MobiDB-lite"/>
    </source>
</evidence>
<protein>
    <submittedName>
        <fullName evidence="2">Uncharacterized protein</fullName>
    </submittedName>
</protein>
<dbReference type="Proteomes" id="UP001148838">
    <property type="component" value="Unassembled WGS sequence"/>
</dbReference>
<sequence>MESQKIGAKEPTESIYHSCFGKFPQGPHVGPRRNSSPEADLLGGGVSPLQKPSNIAELHSTEAGRESLQLREAASRVI</sequence>
<organism evidence="2 3">
    <name type="scientific">Periplaneta americana</name>
    <name type="common">American cockroach</name>
    <name type="synonym">Blatta americana</name>
    <dbReference type="NCBI Taxonomy" id="6978"/>
    <lineage>
        <taxon>Eukaryota</taxon>
        <taxon>Metazoa</taxon>
        <taxon>Ecdysozoa</taxon>
        <taxon>Arthropoda</taxon>
        <taxon>Hexapoda</taxon>
        <taxon>Insecta</taxon>
        <taxon>Pterygota</taxon>
        <taxon>Neoptera</taxon>
        <taxon>Polyneoptera</taxon>
        <taxon>Dictyoptera</taxon>
        <taxon>Blattodea</taxon>
        <taxon>Blattoidea</taxon>
        <taxon>Blattidae</taxon>
        <taxon>Blattinae</taxon>
        <taxon>Periplaneta</taxon>
    </lineage>
</organism>
<feature type="region of interest" description="Disordered" evidence="1">
    <location>
        <begin position="1"/>
        <end position="52"/>
    </location>
</feature>
<keyword evidence="3" id="KW-1185">Reference proteome</keyword>
<gene>
    <name evidence="2" type="ORF">ANN_21130</name>
</gene>
<accession>A0ABQ8SFM6</accession>
<evidence type="ECO:0000313" key="3">
    <source>
        <dbReference type="Proteomes" id="UP001148838"/>
    </source>
</evidence>
<name>A0ABQ8SFM6_PERAM</name>